<accession>A0A318KQ18</accession>
<keyword evidence="5" id="KW-0560">Oxidoreductase</keyword>
<evidence type="ECO:0000256" key="6">
    <source>
        <dbReference type="ARBA" id="ARBA00023136"/>
    </source>
</evidence>
<evidence type="ECO:0000256" key="2">
    <source>
        <dbReference type="ARBA" id="ARBA00022475"/>
    </source>
</evidence>
<evidence type="ECO:0000256" key="3">
    <source>
        <dbReference type="ARBA" id="ARBA00022692"/>
    </source>
</evidence>
<evidence type="ECO:0000313" key="10">
    <source>
        <dbReference type="EMBL" id="PXX80054.1"/>
    </source>
</evidence>
<keyword evidence="3 7" id="KW-0812">Transmembrane</keyword>
<dbReference type="InterPro" id="IPR001750">
    <property type="entry name" value="ND/Mrp_TM"/>
</dbReference>
<feature type="transmembrane region" description="Helical" evidence="8">
    <location>
        <begin position="158"/>
        <end position="180"/>
    </location>
</feature>
<feature type="transmembrane region" description="Helical" evidence="8">
    <location>
        <begin position="513"/>
        <end position="533"/>
    </location>
</feature>
<comment type="caution">
    <text evidence="10">The sequence shown here is derived from an EMBL/GenBank/DDBJ whole genome shotgun (WGS) entry which is preliminary data.</text>
</comment>
<name>A0A318KQ18_9FIRM</name>
<keyword evidence="11" id="KW-1185">Reference proteome</keyword>
<evidence type="ECO:0000256" key="4">
    <source>
        <dbReference type="ARBA" id="ARBA00022989"/>
    </source>
</evidence>
<feature type="transmembrane region" description="Helical" evidence="8">
    <location>
        <begin position="105"/>
        <end position="124"/>
    </location>
</feature>
<evidence type="ECO:0000256" key="5">
    <source>
        <dbReference type="ARBA" id="ARBA00023002"/>
    </source>
</evidence>
<dbReference type="STRING" id="1034346.GCA_000313565_01550"/>
<feature type="transmembrane region" description="Helical" evidence="8">
    <location>
        <begin position="72"/>
        <end position="93"/>
    </location>
</feature>
<comment type="subcellular location">
    <subcellularLocation>
        <location evidence="1">Cell membrane</location>
        <topology evidence="1">Multi-pass membrane protein</topology>
    </subcellularLocation>
    <subcellularLocation>
        <location evidence="7">Membrane</location>
        <topology evidence="7">Multi-pass membrane protein</topology>
    </subcellularLocation>
</comment>
<dbReference type="PRINTS" id="PR01434">
    <property type="entry name" value="NADHDHGNASE5"/>
</dbReference>
<gene>
    <name evidence="10" type="ORF">DES51_10456</name>
</gene>
<evidence type="ECO:0000256" key="1">
    <source>
        <dbReference type="ARBA" id="ARBA00004651"/>
    </source>
</evidence>
<evidence type="ECO:0000256" key="8">
    <source>
        <dbReference type="SAM" id="Phobius"/>
    </source>
</evidence>
<feature type="transmembrane region" description="Helical" evidence="8">
    <location>
        <begin position="130"/>
        <end position="146"/>
    </location>
</feature>
<feature type="transmembrane region" description="Helical" evidence="8">
    <location>
        <begin position="421"/>
        <end position="443"/>
    </location>
</feature>
<dbReference type="PANTHER" id="PTHR42682">
    <property type="entry name" value="HYDROGENASE-4 COMPONENT F"/>
    <property type="match status" value="1"/>
</dbReference>
<dbReference type="Proteomes" id="UP000247612">
    <property type="component" value="Unassembled WGS sequence"/>
</dbReference>
<feature type="transmembrane region" description="Helical" evidence="8">
    <location>
        <begin position="34"/>
        <end position="52"/>
    </location>
</feature>
<dbReference type="GO" id="GO:0016491">
    <property type="term" value="F:oxidoreductase activity"/>
    <property type="evidence" value="ECO:0007669"/>
    <property type="project" value="UniProtKB-KW"/>
</dbReference>
<evidence type="ECO:0000259" key="9">
    <source>
        <dbReference type="Pfam" id="PF00361"/>
    </source>
</evidence>
<dbReference type="GeneID" id="94441085"/>
<keyword evidence="4 8" id="KW-1133">Transmembrane helix</keyword>
<dbReference type="RefSeq" id="WP_022937853.1">
    <property type="nucleotide sequence ID" value="NZ_CABKRQ010000004.1"/>
</dbReference>
<proteinExistence type="predicted"/>
<feature type="transmembrane region" description="Helical" evidence="8">
    <location>
        <begin position="463"/>
        <end position="480"/>
    </location>
</feature>
<sequence>MTIEIMLIFTVFFPLLMAPVSYLIGRYNKHARNWFAILVTVLVMGAALSLLNQNGTLTLENICGLGLSFDASGIHGVLACLCAFIWMMTTIFSDEYFAHYRNRNRYYFFMLASLGATLGVFLSADLFTTFVFFEIMSFTSFVLVIHDESDTALKAAKTYLAVAVVGGLVTLMGIFMVYHQCQTLFYNELIGAVDTVADPGLLMISGILVLTGFAAKAGMFPLHIWLPEAHPAAPAPASALLSCILTKSGVFGVIMLSCGMFLHNADWGMMILILGVITMVLGAVLAVFSINLKRTLACSSLSQIGFITVAIGMQCLLGEHNTLAAQGTMLHILNHGLLKLVLFMAAGVVYMNLHELDLNKIRGYGKHKKLLMFIFLMGVLGICGIPLWNGYISKTLIHESIVEMIAMSQGSSMLFFKGVEMLFLFAGGLTIAYMTKLFVALFVESNADQKKMDQAKSMNKVSGAVLLIAALILPILGMFPHQSMDAIAAMTLGSMNAHAGEAVAYFSLTNLKGALISIVIGAVVYFGFVRTWLMSKQADGSSVYVDRWPAWLNLENGVYRPLLLHVLPFIGALVSRVIASIPEWLIKLSRRFIFNQENGVVIPPEDDKITIAALDPDKAQSINLAKSLVLFGLGMTIAMLYLIF</sequence>
<evidence type="ECO:0000256" key="7">
    <source>
        <dbReference type="RuleBase" id="RU000320"/>
    </source>
</evidence>
<feature type="transmembrane region" description="Helical" evidence="8">
    <location>
        <begin position="295"/>
        <end position="317"/>
    </location>
</feature>
<feature type="transmembrane region" description="Helical" evidence="8">
    <location>
        <begin position="624"/>
        <end position="643"/>
    </location>
</feature>
<feature type="domain" description="NADH:quinone oxidoreductase/Mrp antiporter transmembrane" evidence="9">
    <location>
        <begin position="123"/>
        <end position="404"/>
    </location>
</feature>
<feature type="transmembrane region" description="Helical" evidence="8">
    <location>
        <begin position="238"/>
        <end position="262"/>
    </location>
</feature>
<feature type="transmembrane region" description="Helical" evidence="8">
    <location>
        <begin position="486"/>
        <end position="506"/>
    </location>
</feature>
<dbReference type="InterPro" id="IPR052175">
    <property type="entry name" value="ComplexI-like_HydComp"/>
</dbReference>
<feature type="transmembrane region" description="Helical" evidence="8">
    <location>
        <begin position="6"/>
        <end position="25"/>
    </location>
</feature>
<dbReference type="AlphaFoldDB" id="A0A318KQ18"/>
<feature type="transmembrane region" description="Helical" evidence="8">
    <location>
        <begin position="329"/>
        <end position="350"/>
    </location>
</feature>
<keyword evidence="2" id="KW-1003">Cell membrane</keyword>
<reference evidence="10 11" key="1">
    <citation type="submission" date="2018-05" db="EMBL/GenBank/DDBJ databases">
        <title>Genomic Encyclopedia of Type Strains, Phase IV (KMG-IV): sequencing the most valuable type-strain genomes for metagenomic binning, comparative biology and taxonomic classification.</title>
        <authorList>
            <person name="Goeker M."/>
        </authorList>
    </citation>
    <scope>NUCLEOTIDE SEQUENCE [LARGE SCALE GENOMIC DNA]</scope>
    <source>
        <strain evidence="10 11">JC118</strain>
    </source>
</reference>
<dbReference type="GO" id="GO:0005886">
    <property type="term" value="C:plasma membrane"/>
    <property type="evidence" value="ECO:0007669"/>
    <property type="project" value="UniProtKB-SubCell"/>
</dbReference>
<feature type="transmembrane region" description="Helical" evidence="8">
    <location>
        <begin position="370"/>
        <end position="388"/>
    </location>
</feature>
<evidence type="ECO:0000313" key="11">
    <source>
        <dbReference type="Proteomes" id="UP000247612"/>
    </source>
</evidence>
<feature type="transmembrane region" description="Helical" evidence="8">
    <location>
        <begin position="268"/>
        <end position="288"/>
    </location>
</feature>
<feature type="transmembrane region" description="Helical" evidence="8">
    <location>
        <begin position="562"/>
        <end position="586"/>
    </location>
</feature>
<keyword evidence="6 8" id="KW-0472">Membrane</keyword>
<organism evidence="10 11">
    <name type="scientific">Dielma fastidiosa</name>
    <dbReference type="NCBI Taxonomy" id="1034346"/>
    <lineage>
        <taxon>Bacteria</taxon>
        <taxon>Bacillati</taxon>
        <taxon>Bacillota</taxon>
        <taxon>Erysipelotrichia</taxon>
        <taxon>Erysipelotrichales</taxon>
        <taxon>Erysipelotrichaceae</taxon>
        <taxon>Dielma</taxon>
    </lineage>
</organism>
<feature type="transmembrane region" description="Helical" evidence="8">
    <location>
        <begin position="200"/>
        <end position="226"/>
    </location>
</feature>
<dbReference type="PANTHER" id="PTHR42682:SF4">
    <property type="entry name" value="NADH-UBIQUINONE_PLASTOQUINONE"/>
    <property type="match status" value="1"/>
</dbReference>
<dbReference type="EMBL" id="QJKH01000004">
    <property type="protein sequence ID" value="PXX80054.1"/>
    <property type="molecule type" value="Genomic_DNA"/>
</dbReference>
<dbReference type="Pfam" id="PF00361">
    <property type="entry name" value="Proton_antipo_M"/>
    <property type="match status" value="1"/>
</dbReference>
<protein>
    <submittedName>
        <fullName evidence="10">Hydrogenase-4 component B</fullName>
    </submittedName>
</protein>